<gene>
    <name evidence="1" type="ORF">K7J14_07835</name>
</gene>
<dbReference type="AlphaFoldDB" id="A0AAE3JIS4"/>
<comment type="caution">
    <text evidence="1">The sequence shown here is derived from an EMBL/GenBank/DDBJ whole genome shotgun (WGS) entry which is preliminary data.</text>
</comment>
<accession>A0AAE3JIS4</accession>
<dbReference type="Proteomes" id="UP001198163">
    <property type="component" value="Unassembled WGS sequence"/>
</dbReference>
<reference evidence="1" key="1">
    <citation type="submission" date="2021-08" db="EMBL/GenBank/DDBJ databases">
        <title>Comparative analyses of Brucepasteria parasyntrophica and Teretinema zuelzerae.</title>
        <authorList>
            <person name="Song Y."/>
            <person name="Brune A."/>
        </authorList>
    </citation>
    <scope>NUCLEOTIDE SEQUENCE</scope>
    <source>
        <strain evidence="1">DSM 1903</strain>
    </source>
</reference>
<organism evidence="1 2">
    <name type="scientific">Teretinema zuelzerae</name>
    <dbReference type="NCBI Taxonomy" id="156"/>
    <lineage>
        <taxon>Bacteria</taxon>
        <taxon>Pseudomonadati</taxon>
        <taxon>Spirochaetota</taxon>
        <taxon>Spirochaetia</taxon>
        <taxon>Spirochaetales</taxon>
        <taxon>Treponemataceae</taxon>
        <taxon>Teretinema</taxon>
    </lineage>
</organism>
<dbReference type="RefSeq" id="WP_230755030.1">
    <property type="nucleotide sequence ID" value="NZ_JAINWA010000003.1"/>
</dbReference>
<protein>
    <submittedName>
        <fullName evidence="1">Uncharacterized protein</fullName>
    </submittedName>
</protein>
<sequence>MSSAASSAKRIHSAYNPAQEAERYARQSLPSYNPLFIVLSEPGESWLACEYRKLVPDATLIVLRYTNDMFLDSDALWDYVWRPSHPVSTHVFLQSLIPEEMLSATLFLPWKPADALWPRESSMVWAEIAGFIKLQQSQLQTRGIFGRAWFRNMLKNALHIETIVDSTLSNRDVFLAAAGPSLEKSFAAYADSLYLCSTASALSFFSYNKKIPDMCISTDAGYWAREHFQDLPAATILAIPLEAAVPASTLERNPVMVLNFGTSLENSIIRSSGFISKPAERNGTVMGTAASFLLRQTEGSVYAAGLDLSTGLSFSHARPHASDSRSRQSSRVNPFSTYLYERNRASFSLEAYASWFSSRNESFKKRFKRLRPCPFDIPGIASVEAPLPREAEYCANRNSISYIPVLSKSQRASNMRELLDSMKNQLMTIGDPINITEIMFSNQIDDEYRSLVEAIEFSSFGEYLRLIKESRARDSSRYHETAASMVRRTITEIDSLSARLLV</sequence>
<name>A0AAE3JIS4_9SPIR</name>
<proteinExistence type="predicted"/>
<evidence type="ECO:0000313" key="2">
    <source>
        <dbReference type="Proteomes" id="UP001198163"/>
    </source>
</evidence>
<evidence type="ECO:0000313" key="1">
    <source>
        <dbReference type="EMBL" id="MCD1654613.1"/>
    </source>
</evidence>
<keyword evidence="2" id="KW-1185">Reference proteome</keyword>
<dbReference type="EMBL" id="JAINWA010000003">
    <property type="protein sequence ID" value="MCD1654613.1"/>
    <property type="molecule type" value="Genomic_DNA"/>
</dbReference>